<reference evidence="2" key="1">
    <citation type="submission" date="2020-02" db="EMBL/GenBank/DDBJ databases">
        <authorList>
            <person name="Meier V. D."/>
        </authorList>
    </citation>
    <scope>NUCLEOTIDE SEQUENCE</scope>
    <source>
        <strain evidence="2">AVDCRST_MAG01</strain>
    </source>
</reference>
<feature type="compositionally biased region" description="Basic residues" evidence="1">
    <location>
        <begin position="1"/>
        <end position="10"/>
    </location>
</feature>
<name>A0A6J4QI80_9ACTN</name>
<proteinExistence type="predicted"/>
<feature type="non-terminal residue" evidence="2">
    <location>
        <position position="35"/>
    </location>
</feature>
<feature type="non-terminal residue" evidence="2">
    <location>
        <position position="1"/>
    </location>
</feature>
<sequence length="35" mass="3805">WRSWGGRRRTCSPTTPPAVPSAGSPRAGWRSLGRP</sequence>
<organism evidence="2">
    <name type="scientific">uncultured Rubrobacteraceae bacterium</name>
    <dbReference type="NCBI Taxonomy" id="349277"/>
    <lineage>
        <taxon>Bacteria</taxon>
        <taxon>Bacillati</taxon>
        <taxon>Actinomycetota</taxon>
        <taxon>Rubrobacteria</taxon>
        <taxon>Rubrobacterales</taxon>
        <taxon>Rubrobacteraceae</taxon>
        <taxon>environmental samples</taxon>
    </lineage>
</organism>
<evidence type="ECO:0000313" key="2">
    <source>
        <dbReference type="EMBL" id="CAA9444207.1"/>
    </source>
</evidence>
<dbReference type="EMBL" id="CADCUW010000509">
    <property type="protein sequence ID" value="CAA9444207.1"/>
    <property type="molecule type" value="Genomic_DNA"/>
</dbReference>
<evidence type="ECO:0000256" key="1">
    <source>
        <dbReference type="SAM" id="MobiDB-lite"/>
    </source>
</evidence>
<dbReference type="AlphaFoldDB" id="A0A6J4QI80"/>
<gene>
    <name evidence="2" type="ORF">AVDCRST_MAG01-01-3930</name>
</gene>
<accession>A0A6J4QI80</accession>
<feature type="region of interest" description="Disordered" evidence="1">
    <location>
        <begin position="1"/>
        <end position="35"/>
    </location>
</feature>
<protein>
    <submittedName>
        <fullName evidence="2">Uncharacterized protein</fullName>
    </submittedName>
</protein>